<evidence type="ECO:0000313" key="2">
    <source>
        <dbReference type="EMBL" id="MCM2535026.1"/>
    </source>
</evidence>
<protein>
    <submittedName>
        <fullName evidence="2">Recombinase family protein</fullName>
    </submittedName>
</protein>
<sequence length="52" mass="6443">MNTKAERNEFQKLLKLLKHGDTLIDTKLDRFTRSTIDRQKGWYIYYYIFKKL</sequence>
<evidence type="ECO:0000313" key="3">
    <source>
        <dbReference type="Proteomes" id="UP001523262"/>
    </source>
</evidence>
<dbReference type="Gene3D" id="3.40.50.1390">
    <property type="entry name" value="Resolvase, N-terminal catalytic domain"/>
    <property type="match status" value="1"/>
</dbReference>
<dbReference type="InterPro" id="IPR036162">
    <property type="entry name" value="Resolvase-like_N_sf"/>
</dbReference>
<dbReference type="InterPro" id="IPR006119">
    <property type="entry name" value="Resolv_N"/>
</dbReference>
<evidence type="ECO:0000259" key="1">
    <source>
        <dbReference type="Pfam" id="PF00239"/>
    </source>
</evidence>
<dbReference type="Pfam" id="PF00239">
    <property type="entry name" value="Resolvase"/>
    <property type="match status" value="1"/>
</dbReference>
<name>A0ABT0WFE5_9BACI</name>
<dbReference type="Proteomes" id="UP001523262">
    <property type="component" value="Unassembled WGS sequence"/>
</dbReference>
<dbReference type="EMBL" id="JAMQCR010000002">
    <property type="protein sequence ID" value="MCM2535026.1"/>
    <property type="molecule type" value="Genomic_DNA"/>
</dbReference>
<gene>
    <name evidence="2" type="ORF">NDK43_25135</name>
</gene>
<feature type="domain" description="Resolvase/invertase-type recombinase catalytic" evidence="1">
    <location>
        <begin position="3"/>
        <end position="37"/>
    </location>
</feature>
<dbReference type="SUPFAM" id="SSF53041">
    <property type="entry name" value="Resolvase-like"/>
    <property type="match status" value="1"/>
</dbReference>
<reference evidence="2 3" key="1">
    <citation type="submission" date="2022-06" db="EMBL/GenBank/DDBJ databases">
        <authorList>
            <person name="Jeon C.O."/>
        </authorList>
    </citation>
    <scope>NUCLEOTIDE SEQUENCE [LARGE SCALE GENOMIC DNA]</scope>
    <source>
        <strain evidence="2 3">KCTC 13943</strain>
    </source>
</reference>
<comment type="caution">
    <text evidence="2">The sequence shown here is derived from an EMBL/GenBank/DDBJ whole genome shotgun (WGS) entry which is preliminary data.</text>
</comment>
<keyword evidence="3" id="KW-1185">Reference proteome</keyword>
<proteinExistence type="predicted"/>
<accession>A0ABT0WFE5</accession>
<organism evidence="2 3">
    <name type="scientific">Neobacillus pocheonensis</name>
    <dbReference type="NCBI Taxonomy" id="363869"/>
    <lineage>
        <taxon>Bacteria</taxon>
        <taxon>Bacillati</taxon>
        <taxon>Bacillota</taxon>
        <taxon>Bacilli</taxon>
        <taxon>Bacillales</taxon>
        <taxon>Bacillaceae</taxon>
        <taxon>Neobacillus</taxon>
    </lineage>
</organism>